<keyword evidence="7" id="KW-0067">ATP-binding</keyword>
<name>A0ABW2D122_9ACTN</name>
<keyword evidence="10" id="KW-0472">Membrane</keyword>
<proteinExistence type="predicted"/>
<comment type="caution">
    <text evidence="13">The sequence shown here is derived from an EMBL/GenBank/DDBJ whole genome shotgun (WGS) entry which is preliminary data.</text>
</comment>
<feature type="transmembrane region" description="Helical" evidence="10">
    <location>
        <begin position="67"/>
        <end position="85"/>
    </location>
</feature>
<dbReference type="PANTHER" id="PTHR24421:SF10">
    <property type="entry name" value="NITRATE_NITRITE SENSOR PROTEIN NARQ"/>
    <property type="match status" value="1"/>
</dbReference>
<reference evidence="14" key="1">
    <citation type="journal article" date="2019" name="Int. J. Syst. Evol. Microbiol.">
        <title>The Global Catalogue of Microorganisms (GCM) 10K type strain sequencing project: providing services to taxonomists for standard genome sequencing and annotation.</title>
        <authorList>
            <consortium name="The Broad Institute Genomics Platform"/>
            <consortium name="The Broad Institute Genome Sequencing Center for Infectious Disease"/>
            <person name="Wu L."/>
            <person name="Ma J."/>
        </authorList>
    </citation>
    <scope>NUCLEOTIDE SEQUENCE [LARGE SCALE GENOMIC DNA]</scope>
    <source>
        <strain evidence="14">JCM 3369</strain>
    </source>
</reference>
<keyword evidence="5" id="KW-0547">Nucleotide-binding</keyword>
<dbReference type="Gene3D" id="3.30.565.10">
    <property type="entry name" value="Histidine kinase-like ATPase, C-terminal domain"/>
    <property type="match status" value="1"/>
</dbReference>
<dbReference type="Gene3D" id="1.20.5.1930">
    <property type="match status" value="1"/>
</dbReference>
<keyword evidence="6 13" id="KW-0418">Kinase</keyword>
<feature type="region of interest" description="Disordered" evidence="9">
    <location>
        <begin position="258"/>
        <end position="283"/>
    </location>
</feature>
<evidence type="ECO:0000256" key="7">
    <source>
        <dbReference type="ARBA" id="ARBA00022840"/>
    </source>
</evidence>
<dbReference type="Pfam" id="PF02518">
    <property type="entry name" value="HATPase_c"/>
    <property type="match status" value="1"/>
</dbReference>
<dbReference type="CDD" id="cd16917">
    <property type="entry name" value="HATPase_UhpB-NarQ-NarX-like"/>
    <property type="match status" value="1"/>
</dbReference>
<evidence type="ECO:0000256" key="10">
    <source>
        <dbReference type="SAM" id="Phobius"/>
    </source>
</evidence>
<evidence type="ECO:0000256" key="3">
    <source>
        <dbReference type="ARBA" id="ARBA00022553"/>
    </source>
</evidence>
<evidence type="ECO:0000256" key="1">
    <source>
        <dbReference type="ARBA" id="ARBA00000085"/>
    </source>
</evidence>
<dbReference type="EC" id="2.7.13.3" evidence="2"/>
<feature type="domain" description="Histidine kinase/HSP90-like ATPase" evidence="11">
    <location>
        <begin position="319"/>
        <end position="403"/>
    </location>
</feature>
<dbReference type="PANTHER" id="PTHR24421">
    <property type="entry name" value="NITRATE/NITRITE SENSOR PROTEIN NARX-RELATED"/>
    <property type="match status" value="1"/>
</dbReference>
<evidence type="ECO:0000256" key="5">
    <source>
        <dbReference type="ARBA" id="ARBA00022741"/>
    </source>
</evidence>
<comment type="catalytic activity">
    <reaction evidence="1">
        <text>ATP + protein L-histidine = ADP + protein N-phospho-L-histidine.</text>
        <dbReference type="EC" id="2.7.13.3"/>
    </reaction>
</comment>
<accession>A0ABW2D122</accession>
<feature type="transmembrane region" description="Helical" evidence="10">
    <location>
        <begin position="41"/>
        <end position="62"/>
    </location>
</feature>
<dbReference type="InterPro" id="IPR050482">
    <property type="entry name" value="Sensor_HK_TwoCompSys"/>
</dbReference>
<dbReference type="InterPro" id="IPR036890">
    <property type="entry name" value="HATPase_C_sf"/>
</dbReference>
<keyword evidence="3" id="KW-0597">Phosphoprotein</keyword>
<dbReference type="SUPFAM" id="SSF55874">
    <property type="entry name" value="ATPase domain of HSP90 chaperone/DNA topoisomerase II/histidine kinase"/>
    <property type="match status" value="1"/>
</dbReference>
<evidence type="ECO:0000259" key="12">
    <source>
        <dbReference type="Pfam" id="PF07730"/>
    </source>
</evidence>
<sequence length="409" mass="43353">MSALSESPRRRARPAVLTALTWCLAAAYPAVLYIVMQDGHMGFRVAEVAVALALTVVVFRLLRRRPAAVLALLLLAWTLALMAMRKFEVETAQVALTDAAIAYIAATRSRRYSLTAAGLTLLGQILSAAAFPPGVPGLAARREALDQLANDLAGRTAFIVLAMVALWMAGNSVRVRREHARELAARATAQAVAEERLRIARELHDMVAHSIGIIAIQAGVGSRVIGTQPAEARNALSAIEETSRDTLSGLRRMLGALRRAEPVPGTSGASDGDAAPRDPAPGLADLDRLAAATRDAGVRVEVTRLGESRPLPSDIDLSAFRIVQEAVTNVVRHAGTDRCRVTIDQRDGELAVEIVDDGRGHGTTSIGYGLVGMRERVGLLHGDLTAGPRPEGGFRVAARLPVPATAAAR</sequence>
<dbReference type="Proteomes" id="UP001596380">
    <property type="component" value="Unassembled WGS sequence"/>
</dbReference>
<keyword evidence="10" id="KW-0812">Transmembrane</keyword>
<keyword evidence="10" id="KW-1133">Transmembrane helix</keyword>
<evidence type="ECO:0000256" key="4">
    <source>
        <dbReference type="ARBA" id="ARBA00022679"/>
    </source>
</evidence>
<evidence type="ECO:0000256" key="6">
    <source>
        <dbReference type="ARBA" id="ARBA00022777"/>
    </source>
</evidence>
<keyword evidence="8" id="KW-0902">Two-component regulatory system</keyword>
<dbReference type="RefSeq" id="WP_160825237.1">
    <property type="nucleotide sequence ID" value="NZ_JBHSXS010000066.1"/>
</dbReference>
<evidence type="ECO:0000313" key="13">
    <source>
        <dbReference type="EMBL" id="MFC6887020.1"/>
    </source>
</evidence>
<evidence type="ECO:0000259" key="11">
    <source>
        <dbReference type="Pfam" id="PF02518"/>
    </source>
</evidence>
<feature type="domain" description="Signal transduction histidine kinase subgroup 3 dimerisation and phosphoacceptor" evidence="12">
    <location>
        <begin position="195"/>
        <end position="260"/>
    </location>
</feature>
<gene>
    <name evidence="13" type="ORF">ACFQKB_45150</name>
</gene>
<keyword evidence="4" id="KW-0808">Transferase</keyword>
<keyword evidence="14" id="KW-1185">Reference proteome</keyword>
<feature type="transmembrane region" description="Helical" evidence="10">
    <location>
        <begin position="12"/>
        <end position="35"/>
    </location>
</feature>
<dbReference type="GO" id="GO:0016301">
    <property type="term" value="F:kinase activity"/>
    <property type="evidence" value="ECO:0007669"/>
    <property type="project" value="UniProtKB-KW"/>
</dbReference>
<dbReference type="EMBL" id="JBHSXS010000066">
    <property type="protein sequence ID" value="MFC6887020.1"/>
    <property type="molecule type" value="Genomic_DNA"/>
</dbReference>
<evidence type="ECO:0000256" key="8">
    <source>
        <dbReference type="ARBA" id="ARBA00023012"/>
    </source>
</evidence>
<evidence type="ECO:0000313" key="14">
    <source>
        <dbReference type="Proteomes" id="UP001596380"/>
    </source>
</evidence>
<evidence type="ECO:0000256" key="2">
    <source>
        <dbReference type="ARBA" id="ARBA00012438"/>
    </source>
</evidence>
<dbReference type="InterPro" id="IPR011712">
    <property type="entry name" value="Sig_transdc_His_kin_sub3_dim/P"/>
</dbReference>
<evidence type="ECO:0000256" key="9">
    <source>
        <dbReference type="SAM" id="MobiDB-lite"/>
    </source>
</evidence>
<dbReference type="InterPro" id="IPR003594">
    <property type="entry name" value="HATPase_dom"/>
</dbReference>
<dbReference type="Pfam" id="PF07730">
    <property type="entry name" value="HisKA_3"/>
    <property type="match status" value="1"/>
</dbReference>
<protein>
    <recommendedName>
        <fullName evidence="2">histidine kinase</fullName>
        <ecNumber evidence="2">2.7.13.3</ecNumber>
    </recommendedName>
</protein>
<organism evidence="13 14">
    <name type="scientific">Actinomadura yumaensis</name>
    <dbReference type="NCBI Taxonomy" id="111807"/>
    <lineage>
        <taxon>Bacteria</taxon>
        <taxon>Bacillati</taxon>
        <taxon>Actinomycetota</taxon>
        <taxon>Actinomycetes</taxon>
        <taxon>Streptosporangiales</taxon>
        <taxon>Thermomonosporaceae</taxon>
        <taxon>Actinomadura</taxon>
    </lineage>
</organism>